<gene>
    <name evidence="5" type="ORF">GCM10011579_060760</name>
</gene>
<feature type="region of interest" description="Disordered" evidence="1">
    <location>
        <begin position="144"/>
        <end position="181"/>
    </location>
</feature>
<feature type="domain" description="TIR" evidence="3">
    <location>
        <begin position="187"/>
        <end position="308"/>
    </location>
</feature>
<keyword evidence="5" id="KW-0067">ATP-binding</keyword>
<dbReference type="SUPFAM" id="SSF48452">
    <property type="entry name" value="TPR-like"/>
    <property type="match status" value="2"/>
</dbReference>
<dbReference type="InterPro" id="IPR053137">
    <property type="entry name" value="NLR-like"/>
</dbReference>
<feature type="domain" description="NB-ARC" evidence="2">
    <location>
        <begin position="359"/>
        <end position="481"/>
    </location>
</feature>
<dbReference type="PANTHER" id="PTHR46082">
    <property type="entry name" value="ATP/GTP-BINDING PROTEIN-RELATED"/>
    <property type="match status" value="1"/>
</dbReference>
<dbReference type="Pfam" id="PF00931">
    <property type="entry name" value="NB-ARC"/>
    <property type="match status" value="1"/>
</dbReference>
<evidence type="ECO:0000259" key="2">
    <source>
        <dbReference type="Pfam" id="PF00931"/>
    </source>
</evidence>
<name>A0A917Y9D1_9ACTN</name>
<feature type="compositionally biased region" description="Pro residues" evidence="1">
    <location>
        <begin position="147"/>
        <end position="158"/>
    </location>
</feature>
<dbReference type="Pfam" id="PF13676">
    <property type="entry name" value="TIR_2"/>
    <property type="match status" value="1"/>
</dbReference>
<evidence type="ECO:0000259" key="4">
    <source>
        <dbReference type="Pfam" id="PF25000"/>
    </source>
</evidence>
<evidence type="ECO:0000313" key="5">
    <source>
        <dbReference type="EMBL" id="GGN78027.1"/>
    </source>
</evidence>
<evidence type="ECO:0000256" key="1">
    <source>
        <dbReference type="SAM" id="MobiDB-lite"/>
    </source>
</evidence>
<organism evidence="5 6">
    <name type="scientific">Streptomyces albiflavescens</name>
    <dbReference type="NCBI Taxonomy" id="1623582"/>
    <lineage>
        <taxon>Bacteria</taxon>
        <taxon>Bacillati</taxon>
        <taxon>Actinomycetota</taxon>
        <taxon>Actinomycetes</taxon>
        <taxon>Kitasatosporales</taxon>
        <taxon>Streptomycetaceae</taxon>
        <taxon>Streptomyces</taxon>
    </lineage>
</organism>
<dbReference type="RefSeq" id="WP_189189279.1">
    <property type="nucleotide sequence ID" value="NZ_BMMM01000012.1"/>
</dbReference>
<protein>
    <submittedName>
        <fullName evidence="5">ATP-binding protein</fullName>
    </submittedName>
</protein>
<dbReference type="EMBL" id="BMMM01000012">
    <property type="protein sequence ID" value="GGN78027.1"/>
    <property type="molecule type" value="Genomic_DNA"/>
</dbReference>
<proteinExistence type="predicted"/>
<dbReference type="Proteomes" id="UP000600365">
    <property type="component" value="Unassembled WGS sequence"/>
</dbReference>
<dbReference type="Gene3D" id="1.25.40.10">
    <property type="entry name" value="Tetratricopeptide repeat domain"/>
    <property type="match status" value="2"/>
</dbReference>
<dbReference type="NCBIfam" id="NF040586">
    <property type="entry name" value="FxSxx_TPR"/>
    <property type="match status" value="1"/>
</dbReference>
<dbReference type="InterPro" id="IPR000157">
    <property type="entry name" value="TIR_dom"/>
</dbReference>
<evidence type="ECO:0000313" key="6">
    <source>
        <dbReference type="Proteomes" id="UP000600365"/>
    </source>
</evidence>
<comment type="caution">
    <text evidence="5">The sequence shown here is derived from an EMBL/GenBank/DDBJ whole genome shotgun (WGS) entry which is preliminary data.</text>
</comment>
<dbReference type="GO" id="GO:0007165">
    <property type="term" value="P:signal transduction"/>
    <property type="evidence" value="ECO:0007669"/>
    <property type="project" value="InterPro"/>
</dbReference>
<dbReference type="InterPro" id="IPR002182">
    <property type="entry name" value="NB-ARC"/>
</dbReference>
<dbReference type="Pfam" id="PF13424">
    <property type="entry name" value="TPR_12"/>
    <property type="match status" value="1"/>
</dbReference>
<dbReference type="InterPro" id="IPR027417">
    <property type="entry name" value="P-loop_NTPase"/>
</dbReference>
<dbReference type="Pfam" id="PF13374">
    <property type="entry name" value="TPR_10"/>
    <property type="match status" value="1"/>
</dbReference>
<dbReference type="InterPro" id="IPR011990">
    <property type="entry name" value="TPR-like_helical_dom_sf"/>
</dbReference>
<dbReference type="AlphaFoldDB" id="A0A917Y9D1"/>
<feature type="domain" description="DUF7779" evidence="4">
    <location>
        <begin position="581"/>
        <end position="668"/>
    </location>
</feature>
<dbReference type="PANTHER" id="PTHR46082:SF6">
    <property type="entry name" value="AAA+ ATPASE DOMAIN-CONTAINING PROTEIN-RELATED"/>
    <property type="match status" value="1"/>
</dbReference>
<dbReference type="Gene3D" id="3.40.50.300">
    <property type="entry name" value="P-loop containing nucleotide triphosphate hydrolases"/>
    <property type="match status" value="1"/>
</dbReference>
<dbReference type="SUPFAM" id="SSF52540">
    <property type="entry name" value="P-loop containing nucleoside triphosphate hydrolases"/>
    <property type="match status" value="1"/>
</dbReference>
<feature type="compositionally biased region" description="Basic and acidic residues" evidence="1">
    <location>
        <begin position="1138"/>
        <end position="1153"/>
    </location>
</feature>
<keyword evidence="5" id="KW-0547">Nucleotide-binding</keyword>
<dbReference type="GO" id="GO:0043531">
    <property type="term" value="F:ADP binding"/>
    <property type="evidence" value="ECO:0007669"/>
    <property type="project" value="InterPro"/>
</dbReference>
<dbReference type="GO" id="GO:0005524">
    <property type="term" value="F:ATP binding"/>
    <property type="evidence" value="ECO:0007669"/>
    <property type="project" value="UniProtKB-KW"/>
</dbReference>
<keyword evidence="6" id="KW-1185">Reference proteome</keyword>
<evidence type="ECO:0000259" key="3">
    <source>
        <dbReference type="Pfam" id="PF13676"/>
    </source>
</evidence>
<dbReference type="InterPro" id="IPR056681">
    <property type="entry name" value="DUF7779"/>
</dbReference>
<reference evidence="5 6" key="1">
    <citation type="journal article" date="2014" name="Int. J. Syst. Evol. Microbiol.">
        <title>Complete genome sequence of Corynebacterium casei LMG S-19264T (=DSM 44701T), isolated from a smear-ripened cheese.</title>
        <authorList>
            <consortium name="US DOE Joint Genome Institute (JGI-PGF)"/>
            <person name="Walter F."/>
            <person name="Albersmeier A."/>
            <person name="Kalinowski J."/>
            <person name="Ruckert C."/>
        </authorList>
    </citation>
    <scope>NUCLEOTIDE SEQUENCE [LARGE SCALE GENOMIC DNA]</scope>
    <source>
        <strain evidence="5 6">CGMCC 4.7111</strain>
    </source>
</reference>
<dbReference type="Pfam" id="PF25000">
    <property type="entry name" value="DUF7779"/>
    <property type="match status" value="1"/>
</dbReference>
<accession>A0A917Y9D1</accession>
<sequence>MTSPDQRPLLIEPVVAWPHRAETDCDYLVTVDLSGPLAPDGGEAEWPYPDEEFTFTVALDGSPHFVCTALDEPSVVLHRFGGTYGPASFRVTTGTIPGPAALWLTVSNQWGVPVRKAELRSEIWEREPGRAPAAQLAEVVRARASLPAPPRPRTPEPPSTRTIQPTPVPERSDPQTVTGQSFTGQTITISFAGYNRAWAVWIADRLEQRGRSVRLLRWDPSKGTSTGDAMRELLSVPGPVLLILSQWYFQLGPRSHDDWNEALREVVAPNADRFAAVSITSAPLPSATAVLRAVELLGVDAEEAERRLLRRLGVPTTSVPADSGRSRPRFPMEVPEVWGGVPRRNTRFTGREALLTRVGRLLQDRESGVAALCGMPGVGKTQLAIEYVYRFGSEYDVVWWVSADQRSTCREGLARLAPVLGLRTGQEIGERIRAVHLALREGAPYRRWLLVLDGADDPELVADTMPSGTGHVVITTRNADWERHDAALLEVPLYERAESVAFIRRRAPRLTGAEADQLAEALGDLPLALAQTAAWLSDSDMSVREYIAELESGGEYDAVTVSADFPLTFRTAWAILLNRLRDTAPESVDLLNLCMFFSPGSIPVRLLTGIPVNQRPESIRWLMDDQELSDRTLQRLAQYSVIRLESGGTAVYVHRMVHQIVRQNIPEDDAREYATAARAALAAAAPGRPGDPETWPAYAEIVPHLEYAGGLHDTDPAVQNLVLDCLRHLYLAGEYGTGLRLAEQAIPVWEALLDSDHPALWDLGHHYANLLRAVGDYRHSEAVSRAAAERHWASGRPDRRRPYLRAASGLAADLRALGRYQEAYGLSQEIYDAYEELVGDENDPAVLAARNNLAMSLRLLGDYRRARDTDRSVLHARDQVLGPRHPWTLLSEIHYATDLRLLGHPRDAVLVQAASAERHRAQLGPDHPQTLHAEYNLAMCRYQAGELEEAWALFASVVERGDWVVGEDDPLSLMFAVAHSCFVRVHGDLDRAREICEPIVARYEHMLGPAHPYVAGVHANQSLILRVVGEREEARFLADRACADMERAVGPGHPWALGCALNAAAAAALAGDRERALAMSLDTAARAEADEVLGPAHPLTLSARIALAADLRATGDRGEAERLEQVALNNLEATLGADHPRTRSARNRERPFWDFEPLTT</sequence>
<feature type="region of interest" description="Disordered" evidence="1">
    <location>
        <begin position="1137"/>
        <end position="1160"/>
    </location>
</feature>